<evidence type="ECO:0000313" key="7">
    <source>
        <dbReference type="Proteomes" id="UP000639338"/>
    </source>
</evidence>
<dbReference type="OrthoDB" id="10253869at2759"/>
<keyword evidence="7" id="KW-1185">Reference proteome</keyword>
<comment type="subcellular location">
    <subcellularLocation>
        <location evidence="1">Peroxisome</location>
    </subcellularLocation>
</comment>
<dbReference type="PROSITE" id="PS00455">
    <property type="entry name" value="AMP_BINDING"/>
    <property type="match status" value="1"/>
</dbReference>
<comment type="similarity">
    <text evidence="2">Belongs to the ATP-dependent AMP-binding enzyme family.</text>
</comment>
<dbReference type="GO" id="GO:0005777">
    <property type="term" value="C:peroxisome"/>
    <property type="evidence" value="ECO:0007669"/>
    <property type="project" value="UniProtKB-SubCell"/>
</dbReference>
<name>A0A835CUM1_APHGI</name>
<comment type="caution">
    <text evidence="6">The sequence shown here is derived from an EMBL/GenBank/DDBJ whole genome shotgun (WGS) entry which is preliminary data.</text>
</comment>
<evidence type="ECO:0000256" key="2">
    <source>
        <dbReference type="ARBA" id="ARBA00006432"/>
    </source>
</evidence>
<dbReference type="GO" id="GO:0046949">
    <property type="term" value="P:fatty-acyl-CoA biosynthetic process"/>
    <property type="evidence" value="ECO:0007669"/>
    <property type="project" value="TreeGrafter"/>
</dbReference>
<evidence type="ECO:0000256" key="3">
    <source>
        <dbReference type="ARBA" id="ARBA00023140"/>
    </source>
</evidence>
<evidence type="ECO:0000313" key="6">
    <source>
        <dbReference type="EMBL" id="KAF7996587.1"/>
    </source>
</evidence>
<dbReference type="Pfam" id="PF00501">
    <property type="entry name" value="AMP-binding"/>
    <property type="match status" value="1"/>
</dbReference>
<dbReference type="GO" id="GO:0004467">
    <property type="term" value="F:long-chain fatty acid-CoA ligase activity"/>
    <property type="evidence" value="ECO:0007669"/>
    <property type="project" value="TreeGrafter"/>
</dbReference>
<dbReference type="PANTHER" id="PTHR24096">
    <property type="entry name" value="LONG-CHAIN-FATTY-ACID--COA LIGASE"/>
    <property type="match status" value="1"/>
</dbReference>
<evidence type="ECO:0000259" key="5">
    <source>
        <dbReference type="Pfam" id="PF13193"/>
    </source>
</evidence>
<dbReference type="Pfam" id="PF13193">
    <property type="entry name" value="AMP-binding_C"/>
    <property type="match status" value="1"/>
</dbReference>
<evidence type="ECO:0000259" key="4">
    <source>
        <dbReference type="Pfam" id="PF00501"/>
    </source>
</evidence>
<keyword evidence="3" id="KW-0576">Peroxisome</keyword>
<dbReference type="Proteomes" id="UP000639338">
    <property type="component" value="Unassembled WGS sequence"/>
</dbReference>
<reference evidence="6 7" key="1">
    <citation type="submission" date="2020-08" db="EMBL/GenBank/DDBJ databases">
        <title>Aphidius gifuensis genome sequencing and assembly.</title>
        <authorList>
            <person name="Du Z."/>
        </authorList>
    </citation>
    <scope>NUCLEOTIDE SEQUENCE [LARGE SCALE GENOMIC DNA]</scope>
    <source>
        <strain evidence="6">YNYX2018</strain>
        <tissue evidence="6">Adults</tissue>
    </source>
</reference>
<dbReference type="EMBL" id="JACMRX010000001">
    <property type="protein sequence ID" value="KAF7996587.1"/>
    <property type="molecule type" value="Genomic_DNA"/>
</dbReference>
<dbReference type="FunFam" id="3.30.300.30:FF:000007">
    <property type="entry name" value="4-coumarate--CoA ligase 2"/>
    <property type="match status" value="1"/>
</dbReference>
<dbReference type="PANTHER" id="PTHR24096:SF422">
    <property type="entry name" value="BCDNA.GH02901"/>
    <property type="match status" value="1"/>
</dbReference>
<dbReference type="InterPro" id="IPR020845">
    <property type="entry name" value="AMP-binding_CS"/>
</dbReference>
<dbReference type="AlphaFoldDB" id="A0A835CUM1"/>
<sequence length="589" mass="65020">MFRLCLSRFKVQNSSKNNIKIFANYVNCIGENLNKKKYSTQLKHKIPERNQNIIDNDNIFHSPWQDIDIPDDVPLHDYVWKNVDKWWQKTAVVCSMTGRSYNYGQLRVLSGRFATSLKKLNLKPGNSLAAVLPNVPEFVIIAMGASEAGIPLTLINPLYTAREMNHQLENSDAGAVVTVSMRYQIVADAVNGKYPIIHLDAGNCNGPTGTINFKDLVDDSVVELEKTGEKININAANDSVILPYSSGTTGLPKGVELTHKNLVGNLTQINHPAFHLLEPAIGEFQDVNPIILPIFHSYGFSILCMGLSFGCKLICMPIFTPDSFLEICEKYPLTGLSVVPPIIQLMTLDPRFTKKHLKNLQAIVTGATSLNKELADKFLDKFGNSFALIKGYGLTETSPTITSGMNRPDDSVGLLLPNTKIKIIGQAHDNAGQSLGINQVGEILVKGPQVMKGYFKNPQGTLDTMQDDWLKTGDLGKITNDGDLQIAGRLKELIKVKGLQVSPIELEDLLHGHDKVADVAVVGVPHERFGEIPKAFIVAKQGVQITEDEIKNYVAKQVVDYKQLGQVVFIDKIPKSAVGKILRKQLENM</sequence>
<dbReference type="InterPro" id="IPR042099">
    <property type="entry name" value="ANL_N_sf"/>
</dbReference>
<organism evidence="6 7">
    <name type="scientific">Aphidius gifuensis</name>
    <name type="common">Parasitoid wasp</name>
    <dbReference type="NCBI Taxonomy" id="684658"/>
    <lineage>
        <taxon>Eukaryota</taxon>
        <taxon>Metazoa</taxon>
        <taxon>Ecdysozoa</taxon>
        <taxon>Arthropoda</taxon>
        <taxon>Hexapoda</taxon>
        <taxon>Insecta</taxon>
        <taxon>Pterygota</taxon>
        <taxon>Neoptera</taxon>
        <taxon>Endopterygota</taxon>
        <taxon>Hymenoptera</taxon>
        <taxon>Apocrita</taxon>
        <taxon>Ichneumonoidea</taxon>
        <taxon>Braconidae</taxon>
        <taxon>Aphidiinae</taxon>
        <taxon>Aphidius</taxon>
    </lineage>
</organism>
<gene>
    <name evidence="6" type="ORF">HCN44_002233</name>
</gene>
<protein>
    <submittedName>
        <fullName evidence="6">Uncharacterized protein</fullName>
    </submittedName>
</protein>
<accession>A0A835CUM1</accession>
<feature type="domain" description="AMP-binding enzyme C-terminal" evidence="5">
    <location>
        <begin position="505"/>
        <end position="580"/>
    </location>
</feature>
<evidence type="ECO:0000256" key="1">
    <source>
        <dbReference type="ARBA" id="ARBA00004275"/>
    </source>
</evidence>
<proteinExistence type="inferred from homology"/>
<dbReference type="InterPro" id="IPR045851">
    <property type="entry name" value="AMP-bd_C_sf"/>
</dbReference>
<feature type="domain" description="AMP-dependent synthetase/ligase" evidence="4">
    <location>
        <begin position="81"/>
        <end position="455"/>
    </location>
</feature>
<dbReference type="Gene3D" id="3.30.300.30">
    <property type="match status" value="1"/>
</dbReference>
<dbReference type="Gene3D" id="3.40.50.12780">
    <property type="entry name" value="N-terminal domain of ligase-like"/>
    <property type="match status" value="1"/>
</dbReference>
<dbReference type="InterPro" id="IPR000873">
    <property type="entry name" value="AMP-dep_synth/lig_dom"/>
</dbReference>
<dbReference type="SUPFAM" id="SSF56801">
    <property type="entry name" value="Acetyl-CoA synthetase-like"/>
    <property type="match status" value="1"/>
</dbReference>
<dbReference type="InterPro" id="IPR025110">
    <property type="entry name" value="AMP-bd_C"/>
</dbReference>